<evidence type="ECO:0000313" key="3">
    <source>
        <dbReference type="Proteomes" id="UP000610960"/>
    </source>
</evidence>
<protein>
    <submittedName>
        <fullName evidence="2">Uncharacterized protein</fullName>
    </submittedName>
</protein>
<organism evidence="2 3">
    <name type="scientific">Thermocladium modestius</name>
    <dbReference type="NCBI Taxonomy" id="62609"/>
    <lineage>
        <taxon>Archaea</taxon>
        <taxon>Thermoproteota</taxon>
        <taxon>Thermoprotei</taxon>
        <taxon>Thermoproteales</taxon>
        <taxon>Thermoproteaceae</taxon>
        <taxon>Thermocladium</taxon>
    </lineage>
</organism>
<accession>A0A830GR72</accession>
<comment type="caution">
    <text evidence="2">The sequence shown here is derived from an EMBL/GenBank/DDBJ whole genome shotgun (WGS) entry which is preliminary data.</text>
</comment>
<evidence type="ECO:0000313" key="2">
    <source>
        <dbReference type="EMBL" id="GGP18820.1"/>
    </source>
</evidence>
<keyword evidence="1" id="KW-0812">Transmembrane</keyword>
<feature type="transmembrane region" description="Helical" evidence="1">
    <location>
        <begin position="12"/>
        <end position="35"/>
    </location>
</feature>
<dbReference type="EMBL" id="BMNL01000001">
    <property type="protein sequence ID" value="GGP18820.1"/>
    <property type="molecule type" value="Genomic_DNA"/>
</dbReference>
<dbReference type="Proteomes" id="UP000610960">
    <property type="component" value="Unassembled WGS sequence"/>
</dbReference>
<name>A0A830GR72_9CREN</name>
<dbReference type="RefSeq" id="WP_188595436.1">
    <property type="nucleotide sequence ID" value="NZ_BMNL01000001.1"/>
</dbReference>
<gene>
    <name evidence="2" type="ORF">GCM10007981_00010</name>
</gene>
<keyword evidence="3" id="KW-1185">Reference proteome</keyword>
<sequence length="211" mass="22530">MAHIIKIELGLFLAILFGVLTVIGLTVYGLSAYYAGGIARVLGLVLCKTPMLPKHIGFTPFAPQGNEVPLGGGSGSVMTEFAINGTYYITSEYYLRPSTYVCIAPITTGDSLLFGAMNRDFIPKDNYGYITCVTGNGPTWLNTTLGPGAYALVAAIYGTNSSGTAINITILRPVTGTLLNNLAYYPQCGYPTLGEVPPHTTEEKPLFFHNS</sequence>
<evidence type="ECO:0000256" key="1">
    <source>
        <dbReference type="SAM" id="Phobius"/>
    </source>
</evidence>
<proteinExistence type="predicted"/>
<keyword evidence="1" id="KW-0472">Membrane</keyword>
<dbReference type="AlphaFoldDB" id="A0A830GR72"/>
<reference evidence="2" key="1">
    <citation type="journal article" date="2014" name="Int. J. Syst. Evol. Microbiol.">
        <title>Complete genome sequence of Corynebacterium casei LMG S-19264T (=DSM 44701T), isolated from a smear-ripened cheese.</title>
        <authorList>
            <consortium name="US DOE Joint Genome Institute (JGI-PGF)"/>
            <person name="Walter F."/>
            <person name="Albersmeier A."/>
            <person name="Kalinowski J."/>
            <person name="Ruckert C."/>
        </authorList>
    </citation>
    <scope>NUCLEOTIDE SEQUENCE</scope>
    <source>
        <strain evidence="2">JCM 10088</strain>
    </source>
</reference>
<dbReference type="OrthoDB" id="376736at2157"/>
<reference evidence="2" key="2">
    <citation type="submission" date="2020-09" db="EMBL/GenBank/DDBJ databases">
        <authorList>
            <person name="Sun Q."/>
            <person name="Ohkuma M."/>
        </authorList>
    </citation>
    <scope>NUCLEOTIDE SEQUENCE</scope>
    <source>
        <strain evidence="2">JCM 10088</strain>
    </source>
</reference>
<keyword evidence="1" id="KW-1133">Transmembrane helix</keyword>